<dbReference type="SUPFAM" id="SSF52777">
    <property type="entry name" value="CoA-dependent acyltransferases"/>
    <property type="match status" value="2"/>
</dbReference>
<dbReference type="FunFam" id="3.40.50.12780:FF:000012">
    <property type="entry name" value="Non-ribosomal peptide synthetase"/>
    <property type="match status" value="1"/>
</dbReference>
<evidence type="ECO:0000256" key="2">
    <source>
        <dbReference type="ARBA" id="ARBA00006432"/>
    </source>
</evidence>
<dbReference type="FunFam" id="3.40.50.980:FF:000001">
    <property type="entry name" value="Non-ribosomal peptide synthetase"/>
    <property type="match status" value="1"/>
</dbReference>
<dbReference type="CDD" id="cd05930">
    <property type="entry name" value="A_NRPS"/>
    <property type="match status" value="1"/>
</dbReference>
<dbReference type="SMART" id="SM00823">
    <property type="entry name" value="PKS_PP"/>
    <property type="match status" value="1"/>
</dbReference>
<dbReference type="Pfam" id="PF00550">
    <property type="entry name" value="PP-binding"/>
    <property type="match status" value="1"/>
</dbReference>
<evidence type="ECO:0000256" key="7">
    <source>
        <dbReference type="ARBA" id="ARBA00023194"/>
    </source>
</evidence>
<dbReference type="FunFam" id="3.40.50.980:FF:000002">
    <property type="entry name" value="Enterobactin synthetase component F"/>
    <property type="match status" value="1"/>
</dbReference>
<dbReference type="Gene3D" id="3.30.300.30">
    <property type="match status" value="1"/>
</dbReference>
<dbReference type="GO" id="GO:0005737">
    <property type="term" value="C:cytoplasm"/>
    <property type="evidence" value="ECO:0007669"/>
    <property type="project" value="TreeGrafter"/>
</dbReference>
<dbReference type="InterPro" id="IPR001242">
    <property type="entry name" value="Condensation_dom"/>
</dbReference>
<evidence type="ECO:0000256" key="8">
    <source>
        <dbReference type="ARBA" id="ARBA00023268"/>
    </source>
</evidence>
<dbReference type="Gene3D" id="3.40.50.980">
    <property type="match status" value="2"/>
</dbReference>
<keyword evidence="5" id="KW-0436">Ligase</keyword>
<dbReference type="PROSITE" id="PS00455">
    <property type="entry name" value="AMP_BINDING"/>
    <property type="match status" value="1"/>
</dbReference>
<dbReference type="InterPro" id="IPR023213">
    <property type="entry name" value="CAT-like_dom_sf"/>
</dbReference>
<evidence type="ECO:0000313" key="11">
    <source>
        <dbReference type="Proteomes" id="UP001220509"/>
    </source>
</evidence>
<dbReference type="GO" id="GO:0008610">
    <property type="term" value="P:lipid biosynthetic process"/>
    <property type="evidence" value="ECO:0007669"/>
    <property type="project" value="UniProtKB-ARBA"/>
</dbReference>
<comment type="cofactor">
    <cofactor evidence="1">
        <name>pantetheine 4'-phosphate</name>
        <dbReference type="ChEBI" id="CHEBI:47942"/>
    </cofactor>
</comment>
<dbReference type="Gene3D" id="2.30.38.10">
    <property type="entry name" value="Luciferase, Domain 3"/>
    <property type="match status" value="1"/>
</dbReference>
<dbReference type="InterPro" id="IPR020806">
    <property type="entry name" value="PKS_PP-bd"/>
</dbReference>
<dbReference type="InterPro" id="IPR020845">
    <property type="entry name" value="AMP-binding_CS"/>
</dbReference>
<keyword evidence="6" id="KW-0677">Repeat</keyword>
<dbReference type="PANTHER" id="PTHR45527:SF1">
    <property type="entry name" value="FATTY ACID SYNTHASE"/>
    <property type="match status" value="1"/>
</dbReference>
<evidence type="ECO:0000256" key="1">
    <source>
        <dbReference type="ARBA" id="ARBA00001957"/>
    </source>
</evidence>
<dbReference type="InterPro" id="IPR036736">
    <property type="entry name" value="ACP-like_sf"/>
</dbReference>
<keyword evidence="11" id="KW-1185">Reference proteome</keyword>
<evidence type="ECO:0000259" key="9">
    <source>
        <dbReference type="PROSITE" id="PS50075"/>
    </source>
</evidence>
<proteinExistence type="inferred from homology"/>
<evidence type="ECO:0000256" key="3">
    <source>
        <dbReference type="ARBA" id="ARBA00022450"/>
    </source>
</evidence>
<dbReference type="Pfam" id="PF13193">
    <property type="entry name" value="AMP-binding_C"/>
    <property type="match status" value="1"/>
</dbReference>
<comment type="similarity">
    <text evidence="2">Belongs to the ATP-dependent AMP-binding enzyme family.</text>
</comment>
<gene>
    <name evidence="10" type="ORF">PQ456_11120</name>
</gene>
<reference evidence="10 11" key="1">
    <citation type="submission" date="2023-02" db="EMBL/GenBank/DDBJ databases">
        <title>Genome sequence of Paenibacillus kyungheensis KACC 18744.</title>
        <authorList>
            <person name="Kim S."/>
            <person name="Heo J."/>
            <person name="Kwon S.-W."/>
        </authorList>
    </citation>
    <scope>NUCLEOTIDE SEQUENCE [LARGE SCALE GENOMIC DNA]</scope>
    <source>
        <strain evidence="10 11">KACC 18744</strain>
    </source>
</reference>
<dbReference type="InterPro" id="IPR010071">
    <property type="entry name" value="AA_adenyl_dom"/>
</dbReference>
<keyword evidence="3" id="KW-0596">Phosphopantetheine</keyword>
<dbReference type="GO" id="GO:0031177">
    <property type="term" value="F:phosphopantetheine binding"/>
    <property type="evidence" value="ECO:0007669"/>
    <property type="project" value="InterPro"/>
</dbReference>
<dbReference type="Gene3D" id="1.10.1200.10">
    <property type="entry name" value="ACP-like"/>
    <property type="match status" value="1"/>
</dbReference>
<protein>
    <submittedName>
        <fullName evidence="10">Amino acid adenylation domain-containing protein</fullName>
    </submittedName>
</protein>
<keyword evidence="7" id="KW-0045">Antibiotic biosynthesis</keyword>
<dbReference type="Gene3D" id="3.30.559.30">
    <property type="entry name" value="Nonribosomal peptide synthetase, condensation domain"/>
    <property type="match status" value="1"/>
</dbReference>
<dbReference type="GO" id="GO:0044550">
    <property type="term" value="P:secondary metabolite biosynthetic process"/>
    <property type="evidence" value="ECO:0007669"/>
    <property type="project" value="TreeGrafter"/>
</dbReference>
<keyword evidence="4" id="KW-0597">Phosphoprotein</keyword>
<evidence type="ECO:0000256" key="4">
    <source>
        <dbReference type="ARBA" id="ARBA00022553"/>
    </source>
</evidence>
<dbReference type="AlphaFoldDB" id="A0AAX3M9I6"/>
<dbReference type="GO" id="GO:0016874">
    <property type="term" value="F:ligase activity"/>
    <property type="evidence" value="ECO:0007669"/>
    <property type="project" value="UniProtKB-KW"/>
</dbReference>
<dbReference type="RefSeq" id="WP_273616194.1">
    <property type="nucleotide sequence ID" value="NZ_CP117416.1"/>
</dbReference>
<dbReference type="SUPFAM" id="SSF47336">
    <property type="entry name" value="ACP-like"/>
    <property type="match status" value="1"/>
</dbReference>
<evidence type="ECO:0000313" key="10">
    <source>
        <dbReference type="EMBL" id="WCT58033.1"/>
    </source>
</evidence>
<accession>A0AAX3M9I6</accession>
<evidence type="ECO:0000256" key="5">
    <source>
        <dbReference type="ARBA" id="ARBA00022598"/>
    </source>
</evidence>
<feature type="domain" description="Carrier" evidence="9">
    <location>
        <begin position="970"/>
        <end position="1045"/>
    </location>
</feature>
<dbReference type="NCBIfam" id="TIGR01733">
    <property type="entry name" value="AA-adenyl-dom"/>
    <property type="match status" value="1"/>
</dbReference>
<evidence type="ECO:0000256" key="6">
    <source>
        <dbReference type="ARBA" id="ARBA00022737"/>
    </source>
</evidence>
<dbReference type="FunFam" id="1.10.1200.10:FF:000005">
    <property type="entry name" value="Nonribosomal peptide synthetase 1"/>
    <property type="match status" value="1"/>
</dbReference>
<dbReference type="EMBL" id="CP117416">
    <property type="protein sequence ID" value="WCT58033.1"/>
    <property type="molecule type" value="Genomic_DNA"/>
</dbReference>
<dbReference type="Gene3D" id="3.30.559.10">
    <property type="entry name" value="Chloramphenicol acetyltransferase-like domain"/>
    <property type="match status" value="1"/>
</dbReference>
<name>A0AAX3M9I6_9BACL</name>
<dbReference type="InterPro" id="IPR045851">
    <property type="entry name" value="AMP-bd_C_sf"/>
</dbReference>
<dbReference type="InterPro" id="IPR000873">
    <property type="entry name" value="AMP-dep_synth/lig_dom"/>
</dbReference>
<dbReference type="InterPro" id="IPR009081">
    <property type="entry name" value="PP-bd_ACP"/>
</dbReference>
<organism evidence="10 11">
    <name type="scientific">Paenibacillus kyungheensis</name>
    <dbReference type="NCBI Taxonomy" id="1452732"/>
    <lineage>
        <taxon>Bacteria</taxon>
        <taxon>Bacillati</taxon>
        <taxon>Bacillota</taxon>
        <taxon>Bacilli</taxon>
        <taxon>Bacillales</taxon>
        <taxon>Paenibacillaceae</taxon>
        <taxon>Paenibacillus</taxon>
    </lineage>
</organism>
<dbReference type="SUPFAM" id="SSF56801">
    <property type="entry name" value="Acetyl-CoA synthetase-like"/>
    <property type="match status" value="1"/>
</dbReference>
<dbReference type="PROSITE" id="PS50075">
    <property type="entry name" value="CARRIER"/>
    <property type="match status" value="1"/>
</dbReference>
<dbReference type="GO" id="GO:0017000">
    <property type="term" value="P:antibiotic biosynthetic process"/>
    <property type="evidence" value="ECO:0007669"/>
    <property type="project" value="UniProtKB-KW"/>
</dbReference>
<dbReference type="InterPro" id="IPR025110">
    <property type="entry name" value="AMP-bd_C"/>
</dbReference>
<keyword evidence="8" id="KW-0511">Multifunctional enzyme</keyword>
<dbReference type="Pfam" id="PF00668">
    <property type="entry name" value="Condensation"/>
    <property type="match status" value="1"/>
</dbReference>
<dbReference type="Pfam" id="PF00501">
    <property type="entry name" value="AMP-binding"/>
    <property type="match status" value="1"/>
</dbReference>
<dbReference type="FunFam" id="2.30.38.10:FF:000001">
    <property type="entry name" value="Non-ribosomal peptide synthetase PvdI"/>
    <property type="match status" value="1"/>
</dbReference>
<dbReference type="PANTHER" id="PTHR45527">
    <property type="entry name" value="NONRIBOSOMAL PEPTIDE SYNTHETASE"/>
    <property type="match status" value="1"/>
</dbReference>
<dbReference type="Proteomes" id="UP001220509">
    <property type="component" value="Chromosome"/>
</dbReference>
<dbReference type="KEGG" id="pka:PQ456_11120"/>
<sequence>MSTSEKLNKDQVETILALSPPQEGMLFHYLSDPSKHVEQLTFRLNNCGHNVRQAWETVTKANQALRTVFRWEGLEAPIQIILKDQKLSYSEYDLTSESPEQQEVLLKSYRATQREKEFDLQLHSFRVLLCRLSEDEIEMTLTYHHIIMDGWSTGVLLREFVYVYQALNEGKEVHLLPKTSYKAFVLWHQEKSHENKTDYWQGVLSDFEWKPGISSRNLMPEGSSKAEKKEHATVRNRPSDHIYAAVRKIAERLKTTPATFFYAAWAFVLQRYGNTEDIVFGTAVSGRKATIVGIDQMVGLFSSVIPLRVRTATKKDCVRELLLRIDASLKEREPFEHVPLADIQQVGQVPPGMSLFDSIVVIENYPLDHTVLAQSTLRLTETFKQMTYPLVLIVYPFEQLEFELQFHSQTLEQAEALMNRYIHILEEITFDEEQLISELGLLSKSELNQMESWQGAMTADQMTDRTVFDAFEWQAEREPDRIAVSFGERSLTYGELNDRANRLAHLLRSKGVIPDQLVAIMLERSIEMMVGLLAILKAGGAYVPIDPSYPKDRIAYLLEDSQAHLLLTDGQQTPSFSGEIIDLTDESYYEDIQSKVQAVSGSCNLAYVIYTSGSTGKPKGVMVEHHSIVNRLEWMQKCYPLTKADVILQKTSFSFDVSVWELFWWGMSGASVVFLEPGEEKNPAAIVQAVKQYGVTVMHFVPSMLQLFLDHVEDNRQEENLRSLHHIFVSGEALRVQQAYRFKHLFEQVKLVNLYGPTEATVDVSFHECSGDSRLSTIPIGRPIDNTSLYIMNQHMQQQPVGAVGELYIGGIGVARGYWGRPELTAEKFISNPFKSEERIYKTGDLARRLPNGEIDYLGRTDYQVKIRGYRIERGEIEHVLANHPAVLHAIVVVKQLGESDSLVAYVQLHGGEQRLDEVKTHAASILAPYMIPSLYVVLEQLPLTSNQKIDLKNLPEPDSYRSSRSPYTPARNDVEHKLVNIWRDVLNIEQIGITDHFFELGGNSILLMRLYNKCRKEISDTLLITDLFAYPTIRQLAEFVSQHGDGHSRSKRKGIHLETGLTGRARGKVKPGGLEAIIDGELLKFLRTIADMEQTSTDAILLAMFLYQLSEYAVTSTVEFDMMFSSYNEVASAQISMDGFQSFSPLFYEVNQQISSNFETYSIDNWKNWEQDPNGAHLLVSRRELLTSTINLLDVYDIVFRIADGKEASMRLTVDFNIAFLREDRIESLVGEYLESLHLLVAHYQKIHSAF</sequence>
<dbReference type="GO" id="GO:0043041">
    <property type="term" value="P:amino acid activation for nonribosomal peptide biosynthetic process"/>
    <property type="evidence" value="ECO:0007669"/>
    <property type="project" value="TreeGrafter"/>
</dbReference>